<dbReference type="PANTHER" id="PTHR37984">
    <property type="entry name" value="PROTEIN CBG26694"/>
    <property type="match status" value="1"/>
</dbReference>
<dbReference type="InterPro" id="IPR001584">
    <property type="entry name" value="Integrase_cat-core"/>
</dbReference>
<dbReference type="Pfam" id="PF17919">
    <property type="entry name" value="RT_RNaseH_2"/>
    <property type="match status" value="1"/>
</dbReference>
<accession>A0AAW1LAA6</accession>
<keyword evidence="9" id="KW-0511">Multifunctional enzyme</keyword>
<dbReference type="Pfam" id="PF17921">
    <property type="entry name" value="Integrase_H2C2"/>
    <property type="match status" value="1"/>
</dbReference>
<dbReference type="GO" id="GO:0008233">
    <property type="term" value="F:peptidase activity"/>
    <property type="evidence" value="ECO:0007669"/>
    <property type="project" value="UniProtKB-KW"/>
</dbReference>
<dbReference type="InterPro" id="IPR041588">
    <property type="entry name" value="Integrase_H2C2"/>
</dbReference>
<keyword evidence="5" id="KW-0540">Nuclease</keyword>
<proteinExistence type="predicted"/>
<dbReference type="GO" id="GO:0003676">
    <property type="term" value="F:nucleic acid binding"/>
    <property type="evidence" value="ECO:0007669"/>
    <property type="project" value="InterPro"/>
</dbReference>
<dbReference type="InterPro" id="IPR043128">
    <property type="entry name" value="Rev_trsase/Diguanyl_cyclase"/>
</dbReference>
<feature type="domain" description="Integrase catalytic" evidence="12">
    <location>
        <begin position="541"/>
        <end position="653"/>
    </location>
</feature>
<dbReference type="InterPro" id="IPR012337">
    <property type="entry name" value="RNaseH-like_sf"/>
</dbReference>
<dbReference type="PROSITE" id="PS50878">
    <property type="entry name" value="RT_POL"/>
    <property type="match status" value="1"/>
</dbReference>
<dbReference type="AlphaFoldDB" id="A0AAW1LAA6"/>
<organism evidence="13 14">
    <name type="scientific">Popillia japonica</name>
    <name type="common">Japanese beetle</name>
    <dbReference type="NCBI Taxonomy" id="7064"/>
    <lineage>
        <taxon>Eukaryota</taxon>
        <taxon>Metazoa</taxon>
        <taxon>Ecdysozoa</taxon>
        <taxon>Arthropoda</taxon>
        <taxon>Hexapoda</taxon>
        <taxon>Insecta</taxon>
        <taxon>Pterygota</taxon>
        <taxon>Neoptera</taxon>
        <taxon>Endopterygota</taxon>
        <taxon>Coleoptera</taxon>
        <taxon>Polyphaga</taxon>
        <taxon>Scarabaeiformia</taxon>
        <taxon>Scarabaeidae</taxon>
        <taxon>Rutelinae</taxon>
        <taxon>Popillia</taxon>
    </lineage>
</organism>
<reference evidence="13 14" key="1">
    <citation type="journal article" date="2024" name="BMC Genomics">
        <title>De novo assembly and annotation of Popillia japonica's genome with initial clues to its potential as an invasive pest.</title>
        <authorList>
            <person name="Cucini C."/>
            <person name="Boschi S."/>
            <person name="Funari R."/>
            <person name="Cardaioli E."/>
            <person name="Iannotti N."/>
            <person name="Marturano G."/>
            <person name="Paoli F."/>
            <person name="Bruttini M."/>
            <person name="Carapelli A."/>
            <person name="Frati F."/>
            <person name="Nardi F."/>
        </authorList>
    </citation>
    <scope>NUCLEOTIDE SEQUENCE [LARGE SCALE GENOMIC DNA]</scope>
    <source>
        <strain evidence="13">DMR45628</strain>
    </source>
</reference>
<dbReference type="EMBL" id="JASPKY010000141">
    <property type="protein sequence ID" value="KAK9730836.1"/>
    <property type="molecule type" value="Genomic_DNA"/>
</dbReference>
<dbReference type="FunFam" id="1.10.340.70:FF:000001">
    <property type="entry name" value="Retrovirus-related Pol polyprotein from transposon gypsy-like Protein"/>
    <property type="match status" value="1"/>
</dbReference>
<dbReference type="Gene3D" id="3.30.420.10">
    <property type="entry name" value="Ribonuclease H-like superfamily/Ribonuclease H"/>
    <property type="match status" value="1"/>
</dbReference>
<dbReference type="CDD" id="cd09274">
    <property type="entry name" value="RNase_HI_RT_Ty3"/>
    <property type="match status" value="1"/>
</dbReference>
<evidence type="ECO:0000256" key="4">
    <source>
        <dbReference type="ARBA" id="ARBA00022695"/>
    </source>
</evidence>
<sequence>MDLPNNVWGITKGADFWRIHGIIPDLRRGEWTFASEIPVSSVNHLTSDLDQPQHLNLENLINESFPACKEGELGCTNLIEYKLKVTGPPIKQRYYPISPAMQKIVNGELDEMLRLGVVQKSSSAWSSLILVVPKKDGSLRFCVDFRKVNQVTEKDAYPLPYIANTLDKLRNAHYLTSLDIKSGYWQIPLHPDSRQYTAFTIPNRGLFEFCRLPFGLTTAPSVFQRIIDRVIGADLKPYVFTYLDDIIIITPTFDKHVEILRQVFERLSNAEKVQAILKYERPRNVSDVRRFIGMTSCLLRKSARFIWDTACEDAFQQLKDRLVSAPVLTCPDFSKPFTIQCDASDYGIGAALTQQCEDGEKVICYLTVLFAIEKLRPYIEGSHFKVITDHYSLLWLSKLQNPSGRLARWSVRLQQYDFEIIHRKGKEHLVPDTLSRAVPVLSTIAINPESPIKDRWYLKLCESVNLYPIKYPQFRLENNILYKAVESRDEYGFRDNQRKWKVVVPKDNRSELLHQHHDIPTSGHLGVYKTFHRLANQYFWTASKVVEHLENDVFLLFGVPRKIVSDNGVQFRSKEYRRLLNQYQISSAFVSFYHPQSNPTERVNRVIKTMLIAYVSENHREWDKYLPKVACALRSAQHETTGHSPYYVNFGKEMRLLGSEYRITPDQDESNALDHLPQRSTCFNKLYMDVRARLQRAYEKSKHRYDLRHRPVSFYRNQVVWRKNFVLSDASKFYAAKLADKFVGPFLIITLGYLIYITYPWVANWILKGLGC</sequence>
<keyword evidence="7" id="KW-0378">Hydrolase</keyword>
<name>A0AAW1LAA6_POPJA</name>
<gene>
    <name evidence="13" type="ORF">QE152_g14148</name>
</gene>
<dbReference type="GO" id="GO:0004519">
    <property type="term" value="F:endonuclease activity"/>
    <property type="evidence" value="ECO:0007669"/>
    <property type="project" value="UniProtKB-KW"/>
</dbReference>
<dbReference type="GO" id="GO:0003964">
    <property type="term" value="F:RNA-directed DNA polymerase activity"/>
    <property type="evidence" value="ECO:0007669"/>
    <property type="project" value="UniProtKB-KW"/>
</dbReference>
<evidence type="ECO:0000256" key="2">
    <source>
        <dbReference type="ARBA" id="ARBA00022670"/>
    </source>
</evidence>
<keyword evidence="6" id="KW-0255">Endonuclease</keyword>
<dbReference type="InterPro" id="IPR000477">
    <property type="entry name" value="RT_dom"/>
</dbReference>
<evidence type="ECO:0000313" key="14">
    <source>
        <dbReference type="Proteomes" id="UP001458880"/>
    </source>
</evidence>
<keyword evidence="3" id="KW-0808">Transferase</keyword>
<evidence type="ECO:0000256" key="1">
    <source>
        <dbReference type="ARBA" id="ARBA00012493"/>
    </source>
</evidence>
<evidence type="ECO:0000256" key="7">
    <source>
        <dbReference type="ARBA" id="ARBA00022801"/>
    </source>
</evidence>
<keyword evidence="2" id="KW-0645">Protease</keyword>
<evidence type="ECO:0000256" key="6">
    <source>
        <dbReference type="ARBA" id="ARBA00022759"/>
    </source>
</evidence>
<dbReference type="CDD" id="cd01647">
    <property type="entry name" value="RT_LTR"/>
    <property type="match status" value="1"/>
</dbReference>
<evidence type="ECO:0000256" key="5">
    <source>
        <dbReference type="ARBA" id="ARBA00022722"/>
    </source>
</evidence>
<dbReference type="GO" id="GO:0015074">
    <property type="term" value="P:DNA integration"/>
    <property type="evidence" value="ECO:0007669"/>
    <property type="project" value="InterPro"/>
</dbReference>
<dbReference type="EC" id="2.7.7.49" evidence="1"/>
<evidence type="ECO:0000256" key="9">
    <source>
        <dbReference type="ARBA" id="ARBA00023268"/>
    </source>
</evidence>
<evidence type="ECO:0000313" key="13">
    <source>
        <dbReference type="EMBL" id="KAK9730836.1"/>
    </source>
</evidence>
<dbReference type="InterPro" id="IPR050951">
    <property type="entry name" value="Retrovirus_Pol_polyprotein"/>
</dbReference>
<dbReference type="Pfam" id="PF00078">
    <property type="entry name" value="RVT_1"/>
    <property type="match status" value="1"/>
</dbReference>
<dbReference type="GO" id="GO:0006508">
    <property type="term" value="P:proteolysis"/>
    <property type="evidence" value="ECO:0007669"/>
    <property type="project" value="UniProtKB-KW"/>
</dbReference>
<evidence type="ECO:0000256" key="10">
    <source>
        <dbReference type="SAM" id="Phobius"/>
    </source>
</evidence>
<keyword evidence="10" id="KW-1133">Transmembrane helix</keyword>
<dbReference type="PANTHER" id="PTHR37984:SF5">
    <property type="entry name" value="PROTEIN NYNRIN-LIKE"/>
    <property type="match status" value="1"/>
</dbReference>
<dbReference type="InterPro" id="IPR036397">
    <property type="entry name" value="RNaseH_sf"/>
</dbReference>
<dbReference type="GO" id="GO:0042575">
    <property type="term" value="C:DNA polymerase complex"/>
    <property type="evidence" value="ECO:0007669"/>
    <property type="project" value="UniProtKB-ARBA"/>
</dbReference>
<evidence type="ECO:0000256" key="8">
    <source>
        <dbReference type="ARBA" id="ARBA00022918"/>
    </source>
</evidence>
<dbReference type="InterPro" id="IPR043502">
    <property type="entry name" value="DNA/RNA_pol_sf"/>
</dbReference>
<protein>
    <recommendedName>
        <fullName evidence="1">RNA-directed DNA polymerase</fullName>
        <ecNumber evidence="1">2.7.7.49</ecNumber>
    </recommendedName>
</protein>
<feature type="domain" description="Reverse transcriptase" evidence="11">
    <location>
        <begin position="113"/>
        <end position="296"/>
    </location>
</feature>
<dbReference type="Gene3D" id="3.10.10.10">
    <property type="entry name" value="HIV Type 1 Reverse Transcriptase, subunit A, domain 1"/>
    <property type="match status" value="1"/>
</dbReference>
<keyword evidence="14" id="KW-1185">Reference proteome</keyword>
<dbReference type="Gene3D" id="3.30.70.270">
    <property type="match status" value="1"/>
</dbReference>
<evidence type="ECO:0000259" key="11">
    <source>
        <dbReference type="PROSITE" id="PS50878"/>
    </source>
</evidence>
<dbReference type="FunFam" id="3.10.10.10:FF:000007">
    <property type="entry name" value="Retrovirus-related Pol polyprotein from transposon 17.6-like Protein"/>
    <property type="match status" value="1"/>
</dbReference>
<evidence type="ECO:0000259" key="12">
    <source>
        <dbReference type="PROSITE" id="PS50994"/>
    </source>
</evidence>
<evidence type="ECO:0000256" key="3">
    <source>
        <dbReference type="ARBA" id="ARBA00022679"/>
    </source>
</evidence>
<dbReference type="Proteomes" id="UP001458880">
    <property type="component" value="Unassembled WGS sequence"/>
</dbReference>
<keyword evidence="10" id="KW-0472">Membrane</keyword>
<keyword evidence="10" id="KW-0812">Transmembrane</keyword>
<keyword evidence="8" id="KW-0695">RNA-directed DNA polymerase</keyword>
<feature type="transmembrane region" description="Helical" evidence="10">
    <location>
        <begin position="742"/>
        <end position="767"/>
    </location>
</feature>
<dbReference type="SUPFAM" id="SSF56672">
    <property type="entry name" value="DNA/RNA polymerases"/>
    <property type="match status" value="1"/>
</dbReference>
<dbReference type="InterPro" id="IPR041577">
    <property type="entry name" value="RT_RNaseH_2"/>
</dbReference>
<keyword evidence="4" id="KW-0548">Nucleotidyltransferase</keyword>
<dbReference type="SUPFAM" id="SSF53098">
    <property type="entry name" value="Ribonuclease H-like"/>
    <property type="match status" value="1"/>
</dbReference>
<comment type="caution">
    <text evidence="13">The sequence shown here is derived from an EMBL/GenBank/DDBJ whole genome shotgun (WGS) entry which is preliminary data.</text>
</comment>
<dbReference type="PROSITE" id="PS50994">
    <property type="entry name" value="INTEGRASE"/>
    <property type="match status" value="1"/>
</dbReference>